<dbReference type="Pfam" id="PF04770">
    <property type="entry name" value="ZF-HD_dimer"/>
    <property type="match status" value="1"/>
</dbReference>
<keyword evidence="6" id="KW-1185">Reference proteome</keyword>
<dbReference type="Proteomes" id="UP000515121">
    <property type="component" value="Unplaced"/>
</dbReference>
<dbReference type="PANTHER" id="PTHR31948:SF175">
    <property type="entry name" value="ZINC-FINGER HOMEODOMAIN PROTEIN 2-LIKE"/>
    <property type="match status" value="1"/>
</dbReference>
<dbReference type="GO" id="GO:0005634">
    <property type="term" value="C:nucleus"/>
    <property type="evidence" value="ECO:0007669"/>
    <property type="project" value="TreeGrafter"/>
</dbReference>
<name>A0A6P6ACH9_DURZI</name>
<dbReference type="AlphaFoldDB" id="A0A6P6ACH9"/>
<evidence type="ECO:0000256" key="3">
    <source>
        <dbReference type="ARBA" id="ARBA00022833"/>
    </source>
</evidence>
<dbReference type="GO" id="GO:0050793">
    <property type="term" value="P:regulation of developmental process"/>
    <property type="evidence" value="ECO:0007669"/>
    <property type="project" value="TreeGrafter"/>
</dbReference>
<organism evidence="6 7">
    <name type="scientific">Durio zibethinus</name>
    <name type="common">Durian</name>
    <dbReference type="NCBI Taxonomy" id="66656"/>
    <lineage>
        <taxon>Eukaryota</taxon>
        <taxon>Viridiplantae</taxon>
        <taxon>Streptophyta</taxon>
        <taxon>Embryophyta</taxon>
        <taxon>Tracheophyta</taxon>
        <taxon>Spermatophyta</taxon>
        <taxon>Magnoliopsida</taxon>
        <taxon>eudicotyledons</taxon>
        <taxon>Gunneridae</taxon>
        <taxon>Pentapetalae</taxon>
        <taxon>rosids</taxon>
        <taxon>malvids</taxon>
        <taxon>Malvales</taxon>
        <taxon>Malvaceae</taxon>
        <taxon>Helicteroideae</taxon>
        <taxon>Durio</taxon>
    </lineage>
</organism>
<evidence type="ECO:0000259" key="5">
    <source>
        <dbReference type="PROSITE" id="PS51523"/>
    </source>
</evidence>
<dbReference type="KEGG" id="dzi:111308491"/>
<protein>
    <submittedName>
        <fullName evidence="7">Uncharacterized protein LOC111308491</fullName>
    </submittedName>
</protein>
<feature type="domain" description="ZF-HD dimerization-type" evidence="5">
    <location>
        <begin position="42"/>
        <end position="92"/>
    </location>
</feature>
<evidence type="ECO:0000313" key="7">
    <source>
        <dbReference type="RefSeq" id="XP_022762552.1"/>
    </source>
</evidence>
<evidence type="ECO:0000313" key="6">
    <source>
        <dbReference type="Proteomes" id="UP000515121"/>
    </source>
</evidence>
<evidence type="ECO:0000256" key="4">
    <source>
        <dbReference type="SAM" id="MobiDB-lite"/>
    </source>
</evidence>
<dbReference type="GeneID" id="111308491"/>
<sequence length="182" mass="20309">MVETRISTDEINKNNAAVEARANSAQEINSEGVDVEQGGAIYMECRRNYVASIGGYIVDGCEKFVKGAGKGETKEALLCATCGCHRSFHRKVLLPPHLRDTRYYNIMNYLCSLRALTVLQHRPPTPWLMRSPTLENYCDLIEGQGSSLSPDEGEEKFESDSGDEINQPLDIDKSFCLDEVLQ</sequence>
<proteinExistence type="predicted"/>
<dbReference type="NCBIfam" id="TIGR01566">
    <property type="entry name" value="ZF_HD_prot_N"/>
    <property type="match status" value="1"/>
</dbReference>
<reference evidence="7" key="1">
    <citation type="submission" date="2025-08" db="UniProtKB">
        <authorList>
            <consortium name="RefSeq"/>
        </authorList>
    </citation>
    <scope>IDENTIFICATION</scope>
    <source>
        <tissue evidence="7">Fruit stalk</tissue>
    </source>
</reference>
<evidence type="ECO:0000256" key="1">
    <source>
        <dbReference type="ARBA" id="ARBA00022723"/>
    </source>
</evidence>
<keyword evidence="1" id="KW-0479">Metal-binding</keyword>
<dbReference type="InterPro" id="IPR006456">
    <property type="entry name" value="ZF_HD_homeobox_Cys/His_dimer"/>
</dbReference>
<keyword evidence="3" id="KW-0862">Zinc</keyword>
<dbReference type="RefSeq" id="XP_022762552.1">
    <property type="nucleotide sequence ID" value="XM_022906817.1"/>
</dbReference>
<gene>
    <name evidence="7" type="primary">LOC111308491</name>
</gene>
<dbReference type="PROSITE" id="PS51523">
    <property type="entry name" value="ZF_HD_DIMER"/>
    <property type="match status" value="1"/>
</dbReference>
<accession>A0A6P6ACH9</accession>
<feature type="compositionally biased region" description="Acidic residues" evidence="4">
    <location>
        <begin position="151"/>
        <end position="163"/>
    </location>
</feature>
<keyword evidence="2" id="KW-0863">Zinc-finger</keyword>
<dbReference type="GO" id="GO:0000976">
    <property type="term" value="F:transcription cis-regulatory region binding"/>
    <property type="evidence" value="ECO:0007669"/>
    <property type="project" value="TreeGrafter"/>
</dbReference>
<dbReference type="OrthoDB" id="947231at2759"/>
<feature type="region of interest" description="Disordered" evidence="4">
    <location>
        <begin position="145"/>
        <end position="169"/>
    </location>
</feature>
<dbReference type="PANTHER" id="PTHR31948">
    <property type="entry name" value="ZINC-FINGER HOMEODOMAIN PROTEIN 2"/>
    <property type="match status" value="1"/>
</dbReference>
<evidence type="ECO:0000256" key="2">
    <source>
        <dbReference type="ARBA" id="ARBA00022771"/>
    </source>
</evidence>
<dbReference type="GO" id="GO:0003700">
    <property type="term" value="F:DNA-binding transcription factor activity"/>
    <property type="evidence" value="ECO:0007669"/>
    <property type="project" value="TreeGrafter"/>
</dbReference>
<dbReference type="GO" id="GO:0008270">
    <property type="term" value="F:zinc ion binding"/>
    <property type="evidence" value="ECO:0007669"/>
    <property type="project" value="UniProtKB-KW"/>
</dbReference>